<protein>
    <recommendedName>
        <fullName evidence="1">Transposable element P transposase-like RNase H domain-containing protein</fullName>
    </recommendedName>
</protein>
<sequence>MVLPGRTCLKKYLQRFKGGFGLSTKAFDALNEKTKTMDAYSRHGGLVIDEIKLSEHLNVKSADNNLQGRWKSLRDTFTKKHHAWKAGAPSGSGAADAMLVKWPYFHMMFLKDQVDIGSTFSDSHVQDGETAESALESIYSETRWIRTS</sequence>
<dbReference type="InterPro" id="IPR048365">
    <property type="entry name" value="TNP-like_RNaseH_N"/>
</dbReference>
<reference evidence="2 3" key="1">
    <citation type="journal article" date="2023" name="Arcadia Sci">
        <title>De novo assembly of a long-read Amblyomma americanum tick genome.</title>
        <authorList>
            <person name="Chou S."/>
            <person name="Poskanzer K.E."/>
            <person name="Rollins M."/>
            <person name="Thuy-Boun P.S."/>
        </authorList>
    </citation>
    <scope>NUCLEOTIDE SEQUENCE [LARGE SCALE GENOMIC DNA]</scope>
    <source>
        <strain evidence="2">F_SG_1</strain>
        <tissue evidence="2">Salivary glands</tissue>
    </source>
</reference>
<dbReference type="AlphaFoldDB" id="A0AAQ4FDS0"/>
<evidence type="ECO:0000313" key="3">
    <source>
        <dbReference type="Proteomes" id="UP001321473"/>
    </source>
</evidence>
<comment type="caution">
    <text evidence="2">The sequence shown here is derived from an EMBL/GenBank/DDBJ whole genome shotgun (WGS) entry which is preliminary data.</text>
</comment>
<proteinExistence type="predicted"/>
<feature type="domain" description="Transposable element P transposase-like RNase H" evidence="1">
    <location>
        <begin position="21"/>
        <end position="69"/>
    </location>
</feature>
<dbReference type="EMBL" id="JARKHS020003633">
    <property type="protein sequence ID" value="KAK8785367.1"/>
    <property type="molecule type" value="Genomic_DNA"/>
</dbReference>
<evidence type="ECO:0000259" key="1">
    <source>
        <dbReference type="Pfam" id="PF21787"/>
    </source>
</evidence>
<dbReference type="Proteomes" id="UP001321473">
    <property type="component" value="Unassembled WGS sequence"/>
</dbReference>
<name>A0AAQ4FDS0_AMBAM</name>
<keyword evidence="3" id="KW-1185">Reference proteome</keyword>
<organism evidence="2 3">
    <name type="scientific">Amblyomma americanum</name>
    <name type="common">Lone star tick</name>
    <dbReference type="NCBI Taxonomy" id="6943"/>
    <lineage>
        <taxon>Eukaryota</taxon>
        <taxon>Metazoa</taxon>
        <taxon>Ecdysozoa</taxon>
        <taxon>Arthropoda</taxon>
        <taxon>Chelicerata</taxon>
        <taxon>Arachnida</taxon>
        <taxon>Acari</taxon>
        <taxon>Parasitiformes</taxon>
        <taxon>Ixodida</taxon>
        <taxon>Ixodoidea</taxon>
        <taxon>Ixodidae</taxon>
        <taxon>Amblyomminae</taxon>
        <taxon>Amblyomma</taxon>
    </lineage>
</organism>
<accession>A0AAQ4FDS0</accession>
<evidence type="ECO:0000313" key="2">
    <source>
        <dbReference type="EMBL" id="KAK8785367.1"/>
    </source>
</evidence>
<gene>
    <name evidence="2" type="ORF">V5799_008270</name>
</gene>
<dbReference type="Pfam" id="PF21787">
    <property type="entry name" value="TNP-like_RNaseH_N"/>
    <property type="match status" value="1"/>
</dbReference>